<evidence type="ECO:0000259" key="1">
    <source>
        <dbReference type="Pfam" id="PF01890"/>
    </source>
</evidence>
<dbReference type="SUPFAM" id="SSF159664">
    <property type="entry name" value="CobE/GbiG C-terminal domain-like"/>
    <property type="match status" value="1"/>
</dbReference>
<dbReference type="Pfam" id="PF01890">
    <property type="entry name" value="CbiG_C"/>
    <property type="match status" value="1"/>
</dbReference>
<dbReference type="GO" id="GO:0009236">
    <property type="term" value="P:cobalamin biosynthetic process"/>
    <property type="evidence" value="ECO:0007669"/>
    <property type="project" value="InterPro"/>
</dbReference>
<evidence type="ECO:0000313" key="4">
    <source>
        <dbReference type="EMBL" id="CUR50876.1"/>
    </source>
</evidence>
<feature type="domain" description="Cobalamin synthesis G N-terminal" evidence="2">
    <location>
        <begin position="53"/>
        <end position="132"/>
    </location>
</feature>
<dbReference type="Pfam" id="PF11761">
    <property type="entry name" value="CbiG_mid"/>
    <property type="match status" value="1"/>
</dbReference>
<reference evidence="5" key="1">
    <citation type="submission" date="2015-10" db="EMBL/GenBank/DDBJ databases">
        <authorList>
            <person name="Lehtovirta-Morley L.E."/>
            <person name="Vieille C."/>
        </authorList>
    </citation>
    <scope>NUCLEOTIDE SEQUENCE [LARGE SCALE GENOMIC DNA]</scope>
</reference>
<dbReference type="Gene3D" id="3.30.420.180">
    <property type="entry name" value="CobE/GbiG C-terminal domain"/>
    <property type="match status" value="1"/>
</dbReference>
<dbReference type="Proteomes" id="UP000196239">
    <property type="component" value="Chromosome 1"/>
</dbReference>
<dbReference type="InterPro" id="IPR021745">
    <property type="entry name" value="CbiG_mid"/>
</dbReference>
<protein>
    <submittedName>
        <fullName evidence="4">Cobalamin (Vitamin B12) biosynthesis CbiG protein</fullName>
    </submittedName>
</protein>
<sequence length="354" mass="39125">MDNVAILAITKNGIDTAHLLKQHFPAWKIFSPLKLHQEGKDIVWFDESTTLKVKELFENNEALVCIFSLGAVIRLIAPHMKDKKTDPAIVVIDDTAKFVISTLSGHLGGANELAEKIASTLGATAVITTAADVNKTIAVDLLGREFDWSIDEISSVTKVSAFMVNEEKIGVFQDAGEKDWWMPKKELPKNVHIYKSFDEMITSDCKGFLIISDKIIENNEIQGRVVIYRPKTLVVGVGLHWDTTKDTIKEGMNFCLSKFKISPRSVAKFASIKKEADVKGLQELSVEMKVPLEYFDKIDLSVITTPNPSDVVQTFEGTPSVSEAAAIKASGGELIVQKHKFPPNLTIAIARRSN</sequence>
<name>A0A128A0J1_9ARCH</name>
<dbReference type="SUPFAM" id="SSF159672">
    <property type="entry name" value="CbiG N-terminal domain-like"/>
    <property type="match status" value="1"/>
</dbReference>
<dbReference type="Pfam" id="PF11760">
    <property type="entry name" value="CbiG_N"/>
    <property type="match status" value="1"/>
</dbReference>
<accession>A0A128A0J1</accession>
<proteinExistence type="predicted"/>
<dbReference type="InterPro" id="IPR036518">
    <property type="entry name" value="CobE/GbiG_C_sf"/>
</dbReference>
<dbReference type="EMBL" id="LN890280">
    <property type="protein sequence ID" value="CUR50876.1"/>
    <property type="molecule type" value="Genomic_DNA"/>
</dbReference>
<dbReference type="InterPro" id="IPR021744">
    <property type="entry name" value="CbiG_N"/>
</dbReference>
<dbReference type="PANTHER" id="PTHR37477:SF1">
    <property type="entry name" value="COBALT-PRECORRIN-5A HYDROLASE"/>
    <property type="match status" value="1"/>
</dbReference>
<organism evidence="4 5">
    <name type="scientific">Nitrosotalea devaniterrae</name>
    <dbReference type="NCBI Taxonomy" id="1078905"/>
    <lineage>
        <taxon>Archaea</taxon>
        <taxon>Nitrososphaerota</taxon>
        <taxon>Nitrososphaeria</taxon>
        <taxon>Nitrosotaleales</taxon>
        <taxon>Nitrosotaleaceae</taxon>
        <taxon>Nitrosotalea</taxon>
    </lineage>
</organism>
<gene>
    <name evidence="4" type="ORF">NDEV_0111</name>
</gene>
<keyword evidence="5" id="KW-1185">Reference proteome</keyword>
<evidence type="ECO:0000313" key="5">
    <source>
        <dbReference type="Proteomes" id="UP000196239"/>
    </source>
</evidence>
<dbReference type="InterPro" id="IPR052553">
    <property type="entry name" value="CbiG_hydrolase"/>
</dbReference>
<dbReference type="Gene3D" id="3.40.50.11220">
    <property type="match status" value="1"/>
</dbReference>
<dbReference type="InterPro" id="IPR038029">
    <property type="entry name" value="GbiG_N_sf"/>
</dbReference>
<dbReference type="AlphaFoldDB" id="A0A128A0J1"/>
<feature type="domain" description="Cobalamin biosynthesis central region" evidence="3">
    <location>
        <begin position="137"/>
        <end position="230"/>
    </location>
</feature>
<feature type="domain" description="CobE/GbiG C-terminal" evidence="1">
    <location>
        <begin position="233"/>
        <end position="350"/>
    </location>
</feature>
<dbReference type="InterPro" id="IPR002750">
    <property type="entry name" value="CobE/GbiG_C"/>
</dbReference>
<dbReference type="KEGG" id="ndv:NDEV_0111"/>
<evidence type="ECO:0000259" key="2">
    <source>
        <dbReference type="Pfam" id="PF11760"/>
    </source>
</evidence>
<dbReference type="PANTHER" id="PTHR37477">
    <property type="entry name" value="COBALT-PRECORRIN-5A HYDROLASE"/>
    <property type="match status" value="1"/>
</dbReference>
<evidence type="ECO:0000259" key="3">
    <source>
        <dbReference type="Pfam" id="PF11761"/>
    </source>
</evidence>